<dbReference type="RefSeq" id="WP_378062133.1">
    <property type="nucleotide sequence ID" value="NZ_JBHSIS010000027.1"/>
</dbReference>
<evidence type="ECO:0000256" key="3">
    <source>
        <dbReference type="ARBA" id="ARBA00022839"/>
    </source>
</evidence>
<evidence type="ECO:0000259" key="4">
    <source>
        <dbReference type="SMART" id="SM00479"/>
    </source>
</evidence>
<comment type="caution">
    <text evidence="5">The sequence shown here is derived from an EMBL/GenBank/DDBJ whole genome shotgun (WGS) entry which is preliminary data.</text>
</comment>
<evidence type="ECO:0000256" key="2">
    <source>
        <dbReference type="ARBA" id="ARBA00022801"/>
    </source>
</evidence>
<evidence type="ECO:0000313" key="6">
    <source>
        <dbReference type="Proteomes" id="UP001595859"/>
    </source>
</evidence>
<keyword evidence="3" id="KW-0269">Exonuclease</keyword>
<dbReference type="PANTHER" id="PTHR30231:SF4">
    <property type="entry name" value="PROTEIN NEN2"/>
    <property type="match status" value="1"/>
</dbReference>
<dbReference type="InterPro" id="IPR012337">
    <property type="entry name" value="RNaseH-like_sf"/>
</dbReference>
<dbReference type="InterPro" id="IPR036397">
    <property type="entry name" value="RNaseH_sf"/>
</dbReference>
<organism evidence="5 6">
    <name type="scientific">Actinophytocola glycyrrhizae</name>
    <dbReference type="NCBI Taxonomy" id="2044873"/>
    <lineage>
        <taxon>Bacteria</taxon>
        <taxon>Bacillati</taxon>
        <taxon>Actinomycetota</taxon>
        <taxon>Actinomycetes</taxon>
        <taxon>Pseudonocardiales</taxon>
        <taxon>Pseudonocardiaceae</taxon>
    </lineage>
</organism>
<dbReference type="CDD" id="cd06127">
    <property type="entry name" value="DEDDh"/>
    <property type="match status" value="1"/>
</dbReference>
<accession>A0ABV9SBV7</accession>
<protein>
    <submittedName>
        <fullName evidence="5">PolC-type DNA polymerase III</fullName>
    </submittedName>
</protein>
<reference evidence="6" key="1">
    <citation type="journal article" date="2019" name="Int. J. Syst. Evol. Microbiol.">
        <title>The Global Catalogue of Microorganisms (GCM) 10K type strain sequencing project: providing services to taxonomists for standard genome sequencing and annotation.</title>
        <authorList>
            <consortium name="The Broad Institute Genomics Platform"/>
            <consortium name="The Broad Institute Genome Sequencing Center for Infectious Disease"/>
            <person name="Wu L."/>
            <person name="Ma J."/>
        </authorList>
    </citation>
    <scope>NUCLEOTIDE SEQUENCE [LARGE SCALE GENOMIC DNA]</scope>
    <source>
        <strain evidence="6">ZS-22-S1</strain>
    </source>
</reference>
<dbReference type="Proteomes" id="UP001595859">
    <property type="component" value="Unassembled WGS sequence"/>
</dbReference>
<dbReference type="Gene3D" id="3.30.420.10">
    <property type="entry name" value="Ribonuclease H-like superfamily/Ribonuclease H"/>
    <property type="match status" value="1"/>
</dbReference>
<name>A0ABV9SBV7_9PSEU</name>
<sequence>MTTPVPAALAERELIVVDVEGNGQTPPEIIEFAGLLIDGSNGADGAVRIEDMRSWLIRPQKPIASMVTRRVHGISNADVDGCPPWSQVALEIAELLGSRILVAHGAHVEYRVLGAHLPAWRPPLVLDTLRLAKHVWSDAASYSLDKLVEHARLDLTAVTGQRPHRAGYDTWCAWQLLVTLINDGALDWPGLVKVATLPGSTASTEPEGGLW</sequence>
<keyword evidence="1" id="KW-0540">Nuclease</keyword>
<evidence type="ECO:0000256" key="1">
    <source>
        <dbReference type="ARBA" id="ARBA00022722"/>
    </source>
</evidence>
<keyword evidence="2" id="KW-0378">Hydrolase</keyword>
<dbReference type="Pfam" id="PF00929">
    <property type="entry name" value="RNase_T"/>
    <property type="match status" value="1"/>
</dbReference>
<dbReference type="SMART" id="SM00479">
    <property type="entry name" value="EXOIII"/>
    <property type="match status" value="1"/>
</dbReference>
<dbReference type="EMBL" id="JBHSIS010000027">
    <property type="protein sequence ID" value="MFC4859208.1"/>
    <property type="molecule type" value="Genomic_DNA"/>
</dbReference>
<gene>
    <name evidence="5" type="ORF">ACFPCV_37410</name>
</gene>
<proteinExistence type="predicted"/>
<dbReference type="SUPFAM" id="SSF53098">
    <property type="entry name" value="Ribonuclease H-like"/>
    <property type="match status" value="1"/>
</dbReference>
<dbReference type="PANTHER" id="PTHR30231">
    <property type="entry name" value="DNA POLYMERASE III SUBUNIT EPSILON"/>
    <property type="match status" value="1"/>
</dbReference>
<dbReference type="InterPro" id="IPR013520">
    <property type="entry name" value="Ribonucl_H"/>
</dbReference>
<keyword evidence="6" id="KW-1185">Reference proteome</keyword>
<evidence type="ECO:0000313" key="5">
    <source>
        <dbReference type="EMBL" id="MFC4859208.1"/>
    </source>
</evidence>
<feature type="domain" description="Exonuclease" evidence="4">
    <location>
        <begin position="13"/>
        <end position="186"/>
    </location>
</feature>